<evidence type="ECO:0008006" key="4">
    <source>
        <dbReference type="Google" id="ProtNLM"/>
    </source>
</evidence>
<name>A0A1M5FA05_9BACE</name>
<proteinExistence type="predicted"/>
<dbReference type="GO" id="GO:0009279">
    <property type="term" value="C:cell outer membrane"/>
    <property type="evidence" value="ECO:0007669"/>
    <property type="project" value="InterPro"/>
</dbReference>
<dbReference type="EMBL" id="FQTV01000016">
    <property type="protein sequence ID" value="SHF88365.1"/>
    <property type="molecule type" value="Genomic_DNA"/>
</dbReference>
<feature type="chain" id="PRO_5013223032" description="DUF5020 domain-containing protein" evidence="1">
    <location>
        <begin position="21"/>
        <end position="235"/>
    </location>
</feature>
<reference evidence="2 3" key="1">
    <citation type="submission" date="2016-11" db="EMBL/GenBank/DDBJ databases">
        <authorList>
            <person name="Jaros S."/>
            <person name="Januszkiewicz K."/>
            <person name="Wedrychowicz H."/>
        </authorList>
    </citation>
    <scope>NUCLEOTIDE SEQUENCE [LARGE SCALE GENOMIC DNA]</scope>
    <source>
        <strain evidence="2 3">DSM 26991</strain>
    </source>
</reference>
<dbReference type="SUPFAM" id="SSF111364">
    <property type="entry name" value="Tsx-like channel"/>
    <property type="match status" value="1"/>
</dbReference>
<dbReference type="AlphaFoldDB" id="A0A1M5FA05"/>
<evidence type="ECO:0000256" key="1">
    <source>
        <dbReference type="SAM" id="SignalP"/>
    </source>
</evidence>
<dbReference type="OrthoDB" id="1007128at2"/>
<dbReference type="Proteomes" id="UP000184509">
    <property type="component" value="Unassembled WGS sequence"/>
</dbReference>
<dbReference type="RefSeq" id="WP_073403257.1">
    <property type="nucleotide sequence ID" value="NZ_FQTV01000016.1"/>
</dbReference>
<protein>
    <recommendedName>
        <fullName evidence="4">DUF5020 domain-containing protein</fullName>
    </recommendedName>
</protein>
<keyword evidence="3" id="KW-1185">Reference proteome</keyword>
<dbReference type="STRING" id="1297750.SAMN05444405_11622"/>
<dbReference type="InterPro" id="IPR036777">
    <property type="entry name" value="Channel_Tsx-like_sf"/>
</dbReference>
<feature type="signal peptide" evidence="1">
    <location>
        <begin position="1"/>
        <end position="20"/>
    </location>
</feature>
<evidence type="ECO:0000313" key="2">
    <source>
        <dbReference type="EMBL" id="SHF88365.1"/>
    </source>
</evidence>
<evidence type="ECO:0000313" key="3">
    <source>
        <dbReference type="Proteomes" id="UP000184509"/>
    </source>
</evidence>
<organism evidence="2 3">
    <name type="scientific">Bacteroides luti</name>
    <dbReference type="NCBI Taxonomy" id="1297750"/>
    <lineage>
        <taxon>Bacteria</taxon>
        <taxon>Pseudomonadati</taxon>
        <taxon>Bacteroidota</taxon>
        <taxon>Bacteroidia</taxon>
        <taxon>Bacteroidales</taxon>
        <taxon>Bacteroidaceae</taxon>
        <taxon>Bacteroides</taxon>
    </lineage>
</organism>
<keyword evidence="1" id="KW-0732">Signal</keyword>
<accession>A0A1M5FA05</accession>
<gene>
    <name evidence="2" type="ORF">SAMN05444405_11622</name>
</gene>
<dbReference type="Pfam" id="PF16412">
    <property type="entry name" value="DUF5020"/>
    <property type="match status" value="1"/>
</dbReference>
<sequence>MKQRKLLLIILLAACQFVAAQNLQLHYDFRHALHSKVAPENYITSTFEMFKPDKWGSTFMFVDMDYNQSKGNIGTAYWEIARDFKIGKCPIMPHIEYNGGVGNAEGFGFSIANAYLVGASYPFSCGNANFSTYIAYKYNAFAKASNDIQWTGTWGIPLLDNKLTLSGFIDVWTENKDRSGVESGKKVILLTEPQIWYNVNSKLSVGSEIEISNNFYTGYENKAYVCPTIAAKWNF</sequence>